<feature type="binding site" evidence="3">
    <location>
        <position position="116"/>
    </location>
    <ligand>
        <name>Zn(2+)</name>
        <dbReference type="ChEBI" id="CHEBI:29105"/>
        <label>2</label>
    </ligand>
</feature>
<dbReference type="InterPro" id="IPR010158">
    <property type="entry name" value="Amidase_Cbmase"/>
</dbReference>
<feature type="binding site" evidence="4">
    <location>
        <position position="266"/>
    </location>
    <ligand>
        <name>allantoate</name>
        <dbReference type="ChEBI" id="CHEBI:17536"/>
    </ligand>
</feature>
<feature type="binding site" evidence="4">
    <location>
        <position position="279"/>
    </location>
    <ligand>
        <name>allantoate</name>
        <dbReference type="ChEBI" id="CHEBI:17536"/>
    </ligand>
</feature>
<evidence type="ECO:0000256" key="3">
    <source>
        <dbReference type="PIRSR" id="PIRSR001235-1"/>
    </source>
</evidence>
<keyword evidence="3" id="KW-0479">Metal-binding</keyword>
<gene>
    <name evidence="5" type="ORF">VV01_17005</name>
</gene>
<feature type="binding site" evidence="3">
    <location>
        <position position="365"/>
    </location>
    <ligand>
        <name>Zn(2+)</name>
        <dbReference type="ChEBI" id="CHEBI:29105"/>
        <label>2</label>
    </ligand>
</feature>
<keyword evidence="6" id="KW-1185">Reference proteome</keyword>
<dbReference type="PANTHER" id="PTHR32494">
    <property type="entry name" value="ALLANTOATE DEIMINASE-RELATED"/>
    <property type="match status" value="1"/>
</dbReference>
<proteinExistence type="inferred from homology"/>
<organism evidence="5 6">
    <name type="scientific">Luteipulveratus halotolerans</name>
    <dbReference type="NCBI Taxonomy" id="1631356"/>
    <lineage>
        <taxon>Bacteria</taxon>
        <taxon>Bacillati</taxon>
        <taxon>Actinomycetota</taxon>
        <taxon>Actinomycetes</taxon>
        <taxon>Micrococcales</taxon>
        <taxon>Dermacoccaceae</taxon>
        <taxon>Luteipulveratus</taxon>
    </lineage>
</organism>
<dbReference type="EMBL" id="LAIR01000002">
    <property type="protein sequence ID" value="KNX39553.1"/>
    <property type="molecule type" value="Genomic_DNA"/>
</dbReference>
<sequence>MWAEILPVGRDGGTGGYRRFAWTRDDHTLREWFAGECTRRGLDLTLDRMGNQWAWRGDPDSTPGVVIGSHLDSVPDGGAYDGPLGVVSALAVIDALRANGFEPSVPLGVVNFVDEEGARFGVACAGSRVITGAMTSERALGLKDSDGLTMGEALSAAGRSTDIGRDDETLRRIGTFVELHVEQGRALADLDPATSAVAVGTDIWPHGRWRLDFAGEANHAGTTRLEDRQDAMLGYAQTVLAARTVAQQRGCVATMGKVVVDPNGVNAIPSQVTGWLDARGPVEDDVRGAVSDLTAQVEELGGTMREESWTGTTTFDPALAQRMRGLLGGEAPMLGTGAGHDAGILANAGVSTGMLYVRNPTGVSHSPEEFAEADDCHRGVEALATVVEGLAS</sequence>
<evidence type="ECO:0000313" key="6">
    <source>
        <dbReference type="Proteomes" id="UP000037397"/>
    </source>
</evidence>
<feature type="binding site" evidence="4">
    <location>
        <position position="208"/>
    </location>
    <ligand>
        <name>allantoate</name>
        <dbReference type="ChEBI" id="CHEBI:17536"/>
    </ligand>
</feature>
<dbReference type="OrthoDB" id="9808195at2"/>
<dbReference type="Gene3D" id="3.40.630.10">
    <property type="entry name" value="Zn peptidases"/>
    <property type="match status" value="1"/>
</dbReference>
<evidence type="ECO:0000256" key="2">
    <source>
        <dbReference type="ARBA" id="ARBA00022801"/>
    </source>
</evidence>
<dbReference type="PATRIC" id="fig|1631356.3.peg.3381"/>
<dbReference type="SUPFAM" id="SSF55031">
    <property type="entry name" value="Bacterial exopeptidase dimerisation domain"/>
    <property type="match status" value="1"/>
</dbReference>
<dbReference type="AlphaFoldDB" id="A0A0L6CPV1"/>
<dbReference type="InterPro" id="IPR036264">
    <property type="entry name" value="Bact_exopeptidase_dim_dom"/>
</dbReference>
<comment type="cofactor">
    <cofactor evidence="3">
        <name>Zn(2+)</name>
        <dbReference type="ChEBI" id="CHEBI:29105"/>
    </cofactor>
    <text evidence="3">Binds 2 Zn(2+) ions per subunit.</text>
</comment>
<feature type="binding site" evidence="3">
    <location>
        <position position="70"/>
    </location>
    <ligand>
        <name>Zn(2+)</name>
        <dbReference type="ChEBI" id="CHEBI:29105"/>
        <label>1</label>
    </ligand>
</feature>
<comment type="similarity">
    <text evidence="1">Belongs to the peptidase M20 family.</text>
</comment>
<dbReference type="NCBIfam" id="NF006770">
    <property type="entry name" value="PRK09290.1-4"/>
    <property type="match status" value="1"/>
</dbReference>
<dbReference type="Pfam" id="PF01546">
    <property type="entry name" value="Peptidase_M20"/>
    <property type="match status" value="1"/>
</dbReference>
<accession>A0A0L6CPV1</accession>
<dbReference type="SUPFAM" id="SSF53187">
    <property type="entry name" value="Zn-dependent exopeptidases"/>
    <property type="match status" value="1"/>
</dbReference>
<dbReference type="GO" id="GO:0016813">
    <property type="term" value="F:hydrolase activity, acting on carbon-nitrogen (but not peptide) bonds, in linear amidines"/>
    <property type="evidence" value="ECO:0007669"/>
    <property type="project" value="InterPro"/>
</dbReference>
<dbReference type="Proteomes" id="UP000037397">
    <property type="component" value="Unassembled WGS sequence"/>
</dbReference>
<name>A0A0L6CPV1_9MICO</name>
<dbReference type="InterPro" id="IPR002933">
    <property type="entry name" value="Peptidase_M20"/>
</dbReference>
<dbReference type="NCBIfam" id="TIGR01879">
    <property type="entry name" value="hydantase"/>
    <property type="match status" value="1"/>
</dbReference>
<evidence type="ECO:0000256" key="1">
    <source>
        <dbReference type="ARBA" id="ARBA00006153"/>
    </source>
</evidence>
<comment type="caution">
    <text evidence="5">The sequence shown here is derived from an EMBL/GenBank/DDBJ whole genome shotgun (WGS) entry which is preliminary data.</text>
</comment>
<keyword evidence="2 5" id="KW-0378">Hydrolase</keyword>
<feature type="binding site" evidence="3">
    <location>
        <position position="180"/>
    </location>
    <ligand>
        <name>Zn(2+)</name>
        <dbReference type="ChEBI" id="CHEBI:29105"/>
        <label>1</label>
    </ligand>
</feature>
<reference evidence="6" key="1">
    <citation type="submission" date="2015-03" db="EMBL/GenBank/DDBJ databases">
        <title>Luteipulveratus halotolerans sp. nov., a novel actinobacterium (Dermacoccaceae) from Sarawak, Malaysia.</title>
        <authorList>
            <person name="Juboi H."/>
            <person name="Basik A."/>
            <person name="Shamsul S.S."/>
            <person name="Arnold P."/>
            <person name="Schmitt E.K."/>
            <person name="Sanglier J.-J."/>
            <person name="Yeo T."/>
        </authorList>
    </citation>
    <scope>NUCLEOTIDE SEQUENCE [LARGE SCALE GENOMIC DNA]</scope>
    <source>
        <strain evidence="6">C296001</strain>
    </source>
</reference>
<feature type="binding site" evidence="3">
    <location>
        <position position="81"/>
    </location>
    <ligand>
        <name>Zn(2+)</name>
        <dbReference type="ChEBI" id="CHEBI:29105"/>
        <label>1</label>
    </ligand>
</feature>
<evidence type="ECO:0000256" key="4">
    <source>
        <dbReference type="PIRSR" id="PIRSR001235-2"/>
    </source>
</evidence>
<dbReference type="Gene3D" id="3.30.70.360">
    <property type="match status" value="1"/>
</dbReference>
<feature type="binding site" evidence="3">
    <location>
        <position position="81"/>
    </location>
    <ligand>
        <name>Zn(2+)</name>
        <dbReference type="ChEBI" id="CHEBI:29105"/>
        <label>2</label>
    </ligand>
</feature>
<dbReference type="RefSeq" id="WP_050671992.1">
    <property type="nucleotide sequence ID" value="NZ_LAIR01000002.1"/>
</dbReference>
<dbReference type="PANTHER" id="PTHR32494:SF5">
    <property type="entry name" value="ALLANTOATE AMIDOHYDROLASE"/>
    <property type="match status" value="1"/>
</dbReference>
<dbReference type="PIRSF" id="PIRSF001235">
    <property type="entry name" value="Amidase_carbamoylase"/>
    <property type="match status" value="1"/>
</dbReference>
<dbReference type="GO" id="GO:0046872">
    <property type="term" value="F:metal ion binding"/>
    <property type="evidence" value="ECO:0007669"/>
    <property type="project" value="UniProtKB-KW"/>
</dbReference>
<dbReference type="STRING" id="1631356.VV01_17005"/>
<evidence type="ECO:0000313" key="5">
    <source>
        <dbReference type="EMBL" id="KNX39553.1"/>
    </source>
</evidence>
<keyword evidence="3" id="KW-0862">Zinc</keyword>
<protein>
    <submittedName>
        <fullName evidence="5">Allantoate amidohydrolase</fullName>
    </submittedName>
</protein>